<evidence type="ECO:0000256" key="1">
    <source>
        <dbReference type="SAM" id="MobiDB-lite"/>
    </source>
</evidence>
<proteinExistence type="predicted"/>
<feature type="region of interest" description="Disordered" evidence="1">
    <location>
        <begin position="114"/>
        <end position="153"/>
    </location>
</feature>
<sequence>DIECQTTNSSSLSSSLQCEKNNSNPTSPPSSRYALSVENDIELQQQQFYSPRLFSNRFDSAYCTAPSSPSNLQQNHYFSTSSLHEQPSAKCPYTSKNEVGSFYNNRRHTHAFQRAPSPLLPTPPSSSSSSSNFHNNNNNNNNKSNDNEDTYRSVQHVQLKCEQDGSLEGTAIQIEQSHNTEGMMERRRTCMQACGVRRRTTIISPRSPTSSTSSTDGFSYDQPWLYYRANSTPSFTQ</sequence>
<reference evidence="2" key="1">
    <citation type="submission" date="2021-02" db="EMBL/GenBank/DDBJ databases">
        <authorList>
            <person name="Nowell W R."/>
        </authorList>
    </citation>
    <scope>NUCLEOTIDE SEQUENCE</scope>
</reference>
<protein>
    <submittedName>
        <fullName evidence="2">Uncharacterized protein</fullName>
    </submittedName>
</protein>
<comment type="caution">
    <text evidence="2">The sequence shown here is derived from an EMBL/GenBank/DDBJ whole genome shotgun (WGS) entry which is preliminary data.</text>
</comment>
<dbReference type="Proteomes" id="UP000681720">
    <property type="component" value="Unassembled WGS sequence"/>
</dbReference>
<gene>
    <name evidence="2" type="ORF">GIL414_LOCUS47968</name>
</gene>
<dbReference type="AlphaFoldDB" id="A0A8S3BGG4"/>
<feature type="region of interest" description="Disordered" evidence="1">
    <location>
        <begin position="1"/>
        <end position="32"/>
    </location>
</feature>
<feature type="compositionally biased region" description="Low complexity" evidence="1">
    <location>
        <begin position="125"/>
        <end position="144"/>
    </location>
</feature>
<dbReference type="EMBL" id="CAJOBJ010154452">
    <property type="protein sequence ID" value="CAF4819988.1"/>
    <property type="molecule type" value="Genomic_DNA"/>
</dbReference>
<accession>A0A8S3BGG4</accession>
<evidence type="ECO:0000313" key="2">
    <source>
        <dbReference type="EMBL" id="CAF4819988.1"/>
    </source>
</evidence>
<name>A0A8S3BGG4_9BILA</name>
<feature type="compositionally biased region" description="Low complexity" evidence="1">
    <location>
        <begin position="9"/>
        <end position="31"/>
    </location>
</feature>
<evidence type="ECO:0000313" key="3">
    <source>
        <dbReference type="Proteomes" id="UP000681720"/>
    </source>
</evidence>
<feature type="non-terminal residue" evidence="2">
    <location>
        <position position="1"/>
    </location>
</feature>
<organism evidence="2 3">
    <name type="scientific">Rotaria magnacalcarata</name>
    <dbReference type="NCBI Taxonomy" id="392030"/>
    <lineage>
        <taxon>Eukaryota</taxon>
        <taxon>Metazoa</taxon>
        <taxon>Spiralia</taxon>
        <taxon>Gnathifera</taxon>
        <taxon>Rotifera</taxon>
        <taxon>Eurotatoria</taxon>
        <taxon>Bdelloidea</taxon>
        <taxon>Philodinida</taxon>
        <taxon>Philodinidae</taxon>
        <taxon>Rotaria</taxon>
    </lineage>
</organism>